<reference evidence="3" key="1">
    <citation type="submission" date="2015-07" db="EMBL/GenBank/DDBJ databases">
        <title>Draft genome sequence of the purine-degrading Gottschalkia purinilyticum DSM 1384 (formerly Clostridium purinilyticum).</title>
        <authorList>
            <person name="Poehlein A."/>
            <person name="Schiel-Bengelsdorf B."/>
            <person name="Bengelsdorf F.R."/>
            <person name="Daniel R."/>
            <person name="Duerre P."/>
        </authorList>
    </citation>
    <scope>NUCLEOTIDE SEQUENCE [LARGE SCALE GENOMIC DNA]</scope>
    <source>
        <strain evidence="3">DSM 1384</strain>
    </source>
</reference>
<dbReference type="InterPro" id="IPR038181">
    <property type="entry name" value="Ntox21_sf"/>
</dbReference>
<protein>
    <recommendedName>
        <fullName evidence="1">Novel toxin 21 domain-containing protein</fullName>
    </recommendedName>
</protein>
<evidence type="ECO:0000313" key="3">
    <source>
        <dbReference type="Proteomes" id="UP000037267"/>
    </source>
</evidence>
<accession>A0A0L0WAI4</accession>
<gene>
    <name evidence="2" type="ORF">CLPU_6c00190</name>
</gene>
<dbReference type="Proteomes" id="UP000037267">
    <property type="component" value="Unassembled WGS sequence"/>
</dbReference>
<dbReference type="AlphaFoldDB" id="A0A0L0WAI4"/>
<evidence type="ECO:0000313" key="2">
    <source>
        <dbReference type="EMBL" id="KNF08533.1"/>
    </source>
</evidence>
<dbReference type="OrthoDB" id="1938696at2"/>
<dbReference type="CDD" id="cd20685">
    <property type="entry name" value="CdiA-CT_Ecl_RNase-like"/>
    <property type="match status" value="1"/>
</dbReference>
<comment type="caution">
    <text evidence="2">The sequence shown here is derived from an EMBL/GenBank/DDBJ whole genome shotgun (WGS) entry which is preliminary data.</text>
</comment>
<feature type="domain" description="Novel toxin 21" evidence="1">
    <location>
        <begin position="11"/>
        <end position="80"/>
    </location>
</feature>
<dbReference type="Gene3D" id="3.10.380.20">
    <property type="entry name" value="Novel toxin 21 (CdiA), C-terminal domain"/>
    <property type="match status" value="1"/>
</dbReference>
<dbReference type="RefSeq" id="WP_050355059.1">
    <property type="nucleotide sequence ID" value="NZ_LGSS01000006.1"/>
</dbReference>
<dbReference type="EMBL" id="LGSS01000006">
    <property type="protein sequence ID" value="KNF08533.1"/>
    <property type="molecule type" value="Genomic_DNA"/>
</dbReference>
<organism evidence="2 3">
    <name type="scientific">Gottschalkia purinilytica</name>
    <name type="common">Clostridium purinilyticum</name>
    <dbReference type="NCBI Taxonomy" id="1503"/>
    <lineage>
        <taxon>Bacteria</taxon>
        <taxon>Bacillati</taxon>
        <taxon>Bacillota</taxon>
        <taxon>Tissierellia</taxon>
        <taxon>Tissierellales</taxon>
        <taxon>Gottschalkiaceae</taxon>
        <taxon>Gottschalkia</taxon>
    </lineage>
</organism>
<evidence type="ECO:0000259" key="1">
    <source>
        <dbReference type="Pfam" id="PF15526"/>
    </source>
</evidence>
<proteinExistence type="predicted"/>
<sequence>MKNCTKCPADYKLLKGFRSHGQKVYKHKKKRLYITRDIGSGNGRSHKGGAWKMAIKPEYLLSKKTRLGTYNEDLSIRIGD</sequence>
<dbReference type="Pfam" id="PF15526">
    <property type="entry name" value="Ntox21"/>
    <property type="match status" value="1"/>
</dbReference>
<name>A0A0L0WAI4_GOTPU</name>
<keyword evidence="3" id="KW-1185">Reference proteome</keyword>
<dbReference type="InterPro" id="IPR028190">
    <property type="entry name" value="Ntox21"/>
</dbReference>